<dbReference type="GO" id="GO:0047663">
    <property type="term" value="F:aminoglycoside 6'-N-acetyltransferase activity"/>
    <property type="evidence" value="ECO:0007669"/>
    <property type="project" value="UniProtKB-EC"/>
</dbReference>
<dbReference type="Proteomes" id="UP000231279">
    <property type="component" value="Unassembled WGS sequence"/>
</dbReference>
<evidence type="ECO:0000313" key="2">
    <source>
        <dbReference type="EMBL" id="PIN22567.1"/>
    </source>
</evidence>
<dbReference type="Pfam" id="PF13302">
    <property type="entry name" value="Acetyltransf_3"/>
    <property type="match status" value="1"/>
</dbReference>
<protein>
    <submittedName>
        <fullName evidence="2">Aminoglycoside N(6')-acetyltransferase</fullName>
        <ecNumber evidence="2">2.3.1.82</ecNumber>
    </submittedName>
</protein>
<dbReference type="SUPFAM" id="SSF55729">
    <property type="entry name" value="Acyl-CoA N-acyltransferases (Nat)"/>
    <property type="match status" value="1"/>
</dbReference>
<dbReference type="EMBL" id="NKXS01000732">
    <property type="protein sequence ID" value="PIN22567.1"/>
    <property type="molecule type" value="Genomic_DNA"/>
</dbReference>
<reference evidence="3" key="1">
    <citation type="journal article" date="2018" name="Gigascience">
        <title>Genome assembly of the Pink Ipe (Handroanthus impetiginosus, Bignoniaceae), a highly valued, ecologically keystone Neotropical timber forest tree.</title>
        <authorList>
            <person name="Silva-Junior O.B."/>
            <person name="Grattapaglia D."/>
            <person name="Novaes E."/>
            <person name="Collevatti R.G."/>
        </authorList>
    </citation>
    <scope>NUCLEOTIDE SEQUENCE [LARGE SCALE GENOMIC DNA]</scope>
    <source>
        <strain evidence="3">cv. UFG-1</strain>
    </source>
</reference>
<evidence type="ECO:0000259" key="1">
    <source>
        <dbReference type="PROSITE" id="PS51186"/>
    </source>
</evidence>
<evidence type="ECO:0000313" key="3">
    <source>
        <dbReference type="Proteomes" id="UP000231279"/>
    </source>
</evidence>
<dbReference type="PANTHER" id="PTHR46067:SF26">
    <property type="entry name" value="N-ACETYLTRANSFERASE DOMAIN-CONTAINING PROTEIN"/>
    <property type="match status" value="1"/>
</dbReference>
<dbReference type="AlphaFoldDB" id="A0A2G9HYI7"/>
<proteinExistence type="predicted"/>
<dbReference type="InterPro" id="IPR000182">
    <property type="entry name" value="GNAT_dom"/>
</dbReference>
<dbReference type="CDD" id="cd04301">
    <property type="entry name" value="NAT_SF"/>
    <property type="match status" value="1"/>
</dbReference>
<dbReference type="EC" id="2.3.1.82" evidence="2"/>
<dbReference type="InterPro" id="IPR016181">
    <property type="entry name" value="Acyl_CoA_acyltransferase"/>
</dbReference>
<keyword evidence="2" id="KW-0012">Acyltransferase</keyword>
<name>A0A2G9HYI7_9LAMI</name>
<sequence length="180" mass="20155">MERSSDSVISLRPLDISDADDFMKWYSDEKVSKFCSWDAFTTKEAAIEYFAKTAIPHPWYKAICLSGRAVGSISVTPFRGYDKCRAEIGYVVASEYWGKGIATAAVKMAANSVFMEWGHLERLEALVAVENTASQRVLEKAGFTREGVLRKYYLSKGKPTDAVIFSLLSTDPQVNYFMDA</sequence>
<organism evidence="2 3">
    <name type="scientific">Handroanthus impetiginosus</name>
    <dbReference type="NCBI Taxonomy" id="429701"/>
    <lineage>
        <taxon>Eukaryota</taxon>
        <taxon>Viridiplantae</taxon>
        <taxon>Streptophyta</taxon>
        <taxon>Embryophyta</taxon>
        <taxon>Tracheophyta</taxon>
        <taxon>Spermatophyta</taxon>
        <taxon>Magnoliopsida</taxon>
        <taxon>eudicotyledons</taxon>
        <taxon>Gunneridae</taxon>
        <taxon>Pentapetalae</taxon>
        <taxon>asterids</taxon>
        <taxon>lamiids</taxon>
        <taxon>Lamiales</taxon>
        <taxon>Bignoniaceae</taxon>
        <taxon>Crescentiina</taxon>
        <taxon>Tabebuia alliance</taxon>
        <taxon>Handroanthus</taxon>
    </lineage>
</organism>
<comment type="caution">
    <text evidence="2">The sequence shown here is derived from an EMBL/GenBank/DDBJ whole genome shotgun (WGS) entry which is preliminary data.</text>
</comment>
<dbReference type="Gene3D" id="3.40.630.30">
    <property type="match status" value="1"/>
</dbReference>
<dbReference type="PROSITE" id="PS51186">
    <property type="entry name" value="GNAT"/>
    <property type="match status" value="1"/>
</dbReference>
<dbReference type="OrthoDB" id="630895at2759"/>
<feature type="domain" description="N-acetyltransferase" evidence="1">
    <location>
        <begin position="9"/>
        <end position="161"/>
    </location>
</feature>
<keyword evidence="2" id="KW-0808">Transferase</keyword>
<gene>
    <name evidence="2" type="ORF">CDL12_04720</name>
</gene>
<keyword evidence="3" id="KW-1185">Reference proteome</keyword>
<dbReference type="STRING" id="429701.A0A2G9HYI7"/>
<accession>A0A2G9HYI7</accession>
<dbReference type="PANTHER" id="PTHR46067">
    <property type="entry name" value="ACYL-COA N-ACYLTRANSFERASES (NAT) SUPERFAMILY PROTEIN"/>
    <property type="match status" value="1"/>
</dbReference>